<accession>A0A9Q3W5A7</accession>
<protein>
    <submittedName>
        <fullName evidence="2">Uncharacterized protein</fullName>
    </submittedName>
</protein>
<dbReference type="RefSeq" id="WP_233925815.1">
    <property type="nucleotide sequence ID" value="NZ_JAJVKT010000010.1"/>
</dbReference>
<keyword evidence="1" id="KW-0472">Membrane</keyword>
<feature type="transmembrane region" description="Helical" evidence="1">
    <location>
        <begin position="15"/>
        <end position="34"/>
    </location>
</feature>
<organism evidence="2 3">
    <name type="scientific">Alloalcanivorax xenomutans</name>
    <dbReference type="NCBI Taxonomy" id="1094342"/>
    <lineage>
        <taxon>Bacteria</taxon>
        <taxon>Pseudomonadati</taxon>
        <taxon>Pseudomonadota</taxon>
        <taxon>Gammaproteobacteria</taxon>
        <taxon>Oceanospirillales</taxon>
        <taxon>Alcanivoracaceae</taxon>
        <taxon>Alloalcanivorax</taxon>
    </lineage>
</organism>
<gene>
    <name evidence="2" type="ORF">LZG35_09785</name>
</gene>
<evidence type="ECO:0000256" key="1">
    <source>
        <dbReference type="SAM" id="Phobius"/>
    </source>
</evidence>
<dbReference type="AlphaFoldDB" id="A0A9Q3W5A7"/>
<comment type="caution">
    <text evidence="2">The sequence shown here is derived from an EMBL/GenBank/DDBJ whole genome shotgun (WGS) entry which is preliminary data.</text>
</comment>
<name>A0A9Q3W5A7_9GAMM</name>
<dbReference type="EMBL" id="JAJVKT010000010">
    <property type="protein sequence ID" value="MCE7508926.1"/>
    <property type="molecule type" value="Genomic_DNA"/>
</dbReference>
<reference evidence="2" key="1">
    <citation type="submission" date="2022-01" db="EMBL/GenBank/DDBJ databases">
        <authorList>
            <person name="Karlyshev A.V."/>
            <person name="Jaspars M."/>
        </authorList>
    </citation>
    <scope>NUCLEOTIDE SEQUENCE</scope>
    <source>
        <strain evidence="2">AGSA3-2</strain>
    </source>
</reference>
<dbReference type="Proteomes" id="UP001107961">
    <property type="component" value="Unassembled WGS sequence"/>
</dbReference>
<sequence length="101" mass="11635">MESVELVFEMTTWDYITMVFWWLFPLLFSVGYTFAFRRRLYLHLGFSVLATVCGYAGYAGIPFIWGQSGPVVNALSTWWVICCPFVLHLIRAFRVPGIARG</sequence>
<evidence type="ECO:0000313" key="2">
    <source>
        <dbReference type="EMBL" id="MCE7508926.1"/>
    </source>
</evidence>
<proteinExistence type="predicted"/>
<keyword evidence="3" id="KW-1185">Reference proteome</keyword>
<keyword evidence="1" id="KW-0812">Transmembrane</keyword>
<feature type="transmembrane region" description="Helical" evidence="1">
    <location>
        <begin position="71"/>
        <end position="90"/>
    </location>
</feature>
<keyword evidence="1" id="KW-1133">Transmembrane helix</keyword>
<evidence type="ECO:0000313" key="3">
    <source>
        <dbReference type="Proteomes" id="UP001107961"/>
    </source>
</evidence>
<feature type="transmembrane region" description="Helical" evidence="1">
    <location>
        <begin position="41"/>
        <end position="65"/>
    </location>
</feature>